<dbReference type="eggNOG" id="COG3562">
    <property type="taxonomic scope" value="Bacteria"/>
</dbReference>
<dbReference type="GO" id="GO:0000271">
    <property type="term" value="P:polysaccharide biosynthetic process"/>
    <property type="evidence" value="ECO:0007669"/>
    <property type="project" value="InterPro"/>
</dbReference>
<reference evidence="1 2" key="1">
    <citation type="journal article" date="2010" name="Stand. Genomic Sci.">
        <title>Complete genome sequence of Ferrimonas balearica type strain (PAT).</title>
        <authorList>
            <person name="Nolan M."/>
            <person name="Sikorski J."/>
            <person name="Davenport K."/>
            <person name="Lucas S."/>
            <person name="Glavina Del Rio T."/>
            <person name="Tice H."/>
            <person name="Cheng J."/>
            <person name="Goodwin L."/>
            <person name="Pitluck S."/>
            <person name="Liolios K."/>
            <person name="Ivanova N."/>
            <person name="Mavromatis K."/>
            <person name="Ovchinnikova G."/>
            <person name="Pati A."/>
            <person name="Chen A."/>
            <person name="Palaniappan K."/>
            <person name="Land M."/>
            <person name="Hauser L."/>
            <person name="Chang Y."/>
            <person name="Jeffries C."/>
            <person name="Tapia R."/>
            <person name="Brettin T."/>
            <person name="Detter J."/>
            <person name="Han C."/>
            <person name="Yasawong M."/>
            <person name="Rohde M."/>
            <person name="Tindall B."/>
            <person name="Goker M."/>
            <person name="Woyke T."/>
            <person name="Bristow J."/>
            <person name="Eisen J."/>
            <person name="Markowitz V."/>
            <person name="Hugenholtz P."/>
            <person name="Kyrpides N."/>
            <person name="Klenk H."/>
            <person name="Lapidus A."/>
        </authorList>
    </citation>
    <scope>NUCLEOTIDE SEQUENCE [LARGE SCALE GENOMIC DNA]</scope>
    <source>
        <strain evidence="2">DSM 9799 / CCM 4581 / KCTC 23876 / PAT</strain>
    </source>
</reference>
<dbReference type="AlphaFoldDB" id="E1SW31"/>
<dbReference type="Pfam" id="PF05159">
    <property type="entry name" value="Capsule_synth"/>
    <property type="match status" value="1"/>
</dbReference>
<dbReference type="InterPro" id="IPR007833">
    <property type="entry name" value="Capsule_polysaccharide_synth"/>
</dbReference>
<sequence>MSAYLVHVDCLERYRFFRRLQQALPEHRWQLITGRLSLLQLARRDGVPCHWLQRGAATMDDTLQSGIEVGLEAALNWRGPRHWLALQRAVWFALTQYCDPHTTLLIWNGCRTIEQTMTAFARHHRLPVLYLELGNFPGKLFADPEGVNARSRLARQPQLLDALADPVDQFESWRSAYLQRHQQPPQSAQVKQVNPQWWRDQLGYWLGGLSADQPLWQRAWRKWQARRQPLTASATPPDAPFLLYPMQVSSDSQLCFNSDIDNRQAIAIAAEQARDAGLALCIKPHPAEPDATVLQWLQQQSAAQGWHLCRAPMTQLLPQASQVVTINSTVGLEAMLLDKPLRVLGRSHYADFTPRRLRQYLMSYLHPIDYFNDSAIEPADAERLLARAEVAR</sequence>
<organism evidence="1 2">
    <name type="scientific">Ferrimonas balearica (strain DSM 9799 / CCM 4581 / KCTC 23876 / PAT)</name>
    <dbReference type="NCBI Taxonomy" id="550540"/>
    <lineage>
        <taxon>Bacteria</taxon>
        <taxon>Pseudomonadati</taxon>
        <taxon>Pseudomonadota</taxon>
        <taxon>Gammaproteobacteria</taxon>
        <taxon>Alteromonadales</taxon>
        <taxon>Ferrimonadaceae</taxon>
        <taxon>Ferrimonas</taxon>
    </lineage>
</organism>
<keyword evidence="2" id="KW-1185">Reference proteome</keyword>
<gene>
    <name evidence="1" type="ordered locus">Fbal_0117</name>
</gene>
<dbReference type="OrthoDB" id="9794206at2"/>
<dbReference type="RefSeq" id="WP_013343637.1">
    <property type="nucleotide sequence ID" value="NC_014541.1"/>
</dbReference>
<proteinExistence type="predicted"/>
<dbReference type="HOGENOM" id="CLU_057468_0_0_6"/>
<accession>E1SW31</accession>
<dbReference type="KEGG" id="fbl:Fbal_0117"/>
<protein>
    <submittedName>
        <fullName evidence="1">Capsule polysaccharide biosynthesis protein</fullName>
    </submittedName>
</protein>
<dbReference type="GeneID" id="67180362"/>
<dbReference type="GO" id="GO:0015774">
    <property type="term" value="P:polysaccharide transport"/>
    <property type="evidence" value="ECO:0007669"/>
    <property type="project" value="InterPro"/>
</dbReference>
<dbReference type="Proteomes" id="UP000006683">
    <property type="component" value="Chromosome"/>
</dbReference>
<evidence type="ECO:0000313" key="2">
    <source>
        <dbReference type="Proteomes" id="UP000006683"/>
    </source>
</evidence>
<name>E1SW31_FERBD</name>
<dbReference type="STRING" id="550540.Fbal_0117"/>
<dbReference type="EMBL" id="CP002209">
    <property type="protein sequence ID" value="ADN74331.1"/>
    <property type="molecule type" value="Genomic_DNA"/>
</dbReference>
<evidence type="ECO:0000313" key="1">
    <source>
        <dbReference type="EMBL" id="ADN74331.1"/>
    </source>
</evidence>